<sequence length="211" mass="23843">MTLANSSFKFQEAFLTSGTMISFPKSIFDVLVDKSARGKEVVKVSGGAQPDVNPGGSAHQQQLTKAQITANEISLGKNDFRKEIIVPKVRKASWNLKEELAKVIKARVDFGCDFKGRKKDMVEEIVRRIKVGSFMLITQTTNTSATTFKLDSYFYREVPTNEEAVMQLDQELAFTGPTREIDADYVNKRNIFRKKFAKTMIKLGNVNWLVF</sequence>
<name>A0AAE0DTZ4_9ROSI</name>
<evidence type="ECO:0000313" key="2">
    <source>
        <dbReference type="Proteomes" id="UP001281410"/>
    </source>
</evidence>
<dbReference type="AlphaFoldDB" id="A0AAE0DTZ4"/>
<dbReference type="SUPFAM" id="SSF48113">
    <property type="entry name" value="Heme-dependent peroxidases"/>
    <property type="match status" value="1"/>
</dbReference>
<protein>
    <submittedName>
        <fullName evidence="1">Uncharacterized protein</fullName>
    </submittedName>
</protein>
<dbReference type="Gene3D" id="1.10.420.10">
    <property type="entry name" value="Peroxidase, domain 2"/>
    <property type="match status" value="1"/>
</dbReference>
<proteinExistence type="predicted"/>
<reference evidence="1" key="1">
    <citation type="journal article" date="2023" name="Plant J.">
        <title>Genome sequences and population genomics provide insights into the demographic history, inbreeding, and mutation load of two 'living fossil' tree species of Dipteronia.</title>
        <authorList>
            <person name="Feng Y."/>
            <person name="Comes H.P."/>
            <person name="Chen J."/>
            <person name="Zhu S."/>
            <person name="Lu R."/>
            <person name="Zhang X."/>
            <person name="Li P."/>
            <person name="Qiu J."/>
            <person name="Olsen K.M."/>
            <person name="Qiu Y."/>
        </authorList>
    </citation>
    <scope>NUCLEOTIDE SEQUENCE</scope>
    <source>
        <strain evidence="1">NBL</strain>
    </source>
</reference>
<accession>A0AAE0DTZ4</accession>
<dbReference type="GO" id="GO:0020037">
    <property type="term" value="F:heme binding"/>
    <property type="evidence" value="ECO:0007669"/>
    <property type="project" value="InterPro"/>
</dbReference>
<dbReference type="Proteomes" id="UP001281410">
    <property type="component" value="Unassembled WGS sequence"/>
</dbReference>
<comment type="caution">
    <text evidence="1">The sequence shown here is derived from an EMBL/GenBank/DDBJ whole genome shotgun (WGS) entry which is preliminary data.</text>
</comment>
<evidence type="ECO:0000313" key="1">
    <source>
        <dbReference type="EMBL" id="KAK3188291.1"/>
    </source>
</evidence>
<dbReference type="GO" id="GO:0004601">
    <property type="term" value="F:peroxidase activity"/>
    <property type="evidence" value="ECO:0007669"/>
    <property type="project" value="InterPro"/>
</dbReference>
<gene>
    <name evidence="1" type="ORF">Dsin_027852</name>
</gene>
<dbReference type="InterPro" id="IPR010255">
    <property type="entry name" value="Haem_peroxidase_sf"/>
</dbReference>
<keyword evidence="2" id="KW-1185">Reference proteome</keyword>
<dbReference type="EMBL" id="JANJYJ010000009">
    <property type="protein sequence ID" value="KAK3188291.1"/>
    <property type="molecule type" value="Genomic_DNA"/>
</dbReference>
<organism evidence="1 2">
    <name type="scientific">Dipteronia sinensis</name>
    <dbReference type="NCBI Taxonomy" id="43782"/>
    <lineage>
        <taxon>Eukaryota</taxon>
        <taxon>Viridiplantae</taxon>
        <taxon>Streptophyta</taxon>
        <taxon>Embryophyta</taxon>
        <taxon>Tracheophyta</taxon>
        <taxon>Spermatophyta</taxon>
        <taxon>Magnoliopsida</taxon>
        <taxon>eudicotyledons</taxon>
        <taxon>Gunneridae</taxon>
        <taxon>Pentapetalae</taxon>
        <taxon>rosids</taxon>
        <taxon>malvids</taxon>
        <taxon>Sapindales</taxon>
        <taxon>Sapindaceae</taxon>
        <taxon>Hippocastanoideae</taxon>
        <taxon>Acereae</taxon>
        <taxon>Dipteronia</taxon>
    </lineage>
</organism>
<dbReference type="GO" id="GO:0006979">
    <property type="term" value="P:response to oxidative stress"/>
    <property type="evidence" value="ECO:0007669"/>
    <property type="project" value="InterPro"/>
</dbReference>